<feature type="binding site" evidence="16">
    <location>
        <position position="255"/>
    </location>
    <ligand>
        <name>beta-D-galactose</name>
        <dbReference type="ChEBI" id="CHEBI:27667"/>
    </ligand>
</feature>
<dbReference type="InterPro" id="IPR011013">
    <property type="entry name" value="Gal_mutarotase_sf_dom"/>
</dbReference>
<evidence type="ECO:0000256" key="10">
    <source>
        <dbReference type="ARBA" id="ARBA00022553"/>
    </source>
</evidence>
<dbReference type="InterPro" id="IPR047215">
    <property type="entry name" value="Galactose_mutarotase-like"/>
</dbReference>
<dbReference type="GO" id="GO:0030246">
    <property type="term" value="F:carbohydrate binding"/>
    <property type="evidence" value="ECO:0007669"/>
    <property type="project" value="InterPro"/>
</dbReference>
<evidence type="ECO:0000256" key="8">
    <source>
        <dbReference type="ARBA" id="ARBA00014165"/>
    </source>
</evidence>
<reference evidence="18 19" key="1">
    <citation type="submission" date="2016-10" db="EMBL/GenBank/DDBJ databases">
        <authorList>
            <person name="de Groot N.N."/>
        </authorList>
    </citation>
    <scope>NUCLEOTIDE SEQUENCE [LARGE SCALE GENOMIC DNA]</scope>
    <source>
        <strain evidence="18 19">DSM 22900</strain>
    </source>
</reference>
<dbReference type="GO" id="GO:0006006">
    <property type="term" value="P:glucose metabolic process"/>
    <property type="evidence" value="ECO:0007669"/>
    <property type="project" value="TreeGrafter"/>
</dbReference>
<comment type="catalytic activity">
    <reaction evidence="1 14">
        <text>alpha-D-glucose = beta-D-glucose</text>
        <dbReference type="Rhea" id="RHEA:10264"/>
        <dbReference type="ChEBI" id="CHEBI:15903"/>
        <dbReference type="ChEBI" id="CHEBI:17925"/>
        <dbReference type="EC" id="5.1.3.3"/>
    </reaction>
</comment>
<evidence type="ECO:0000256" key="4">
    <source>
        <dbReference type="ARBA" id="ARBA00005028"/>
    </source>
</evidence>
<dbReference type="AlphaFoldDB" id="A0A1I1IDQ6"/>
<dbReference type="PANTHER" id="PTHR10091:SF0">
    <property type="entry name" value="GALACTOSE MUTAROTASE"/>
    <property type="match status" value="1"/>
</dbReference>
<evidence type="ECO:0000256" key="7">
    <source>
        <dbReference type="ARBA" id="ARBA00013185"/>
    </source>
</evidence>
<organism evidence="18 19">
    <name type="scientific">Parapedobacter composti</name>
    <dbReference type="NCBI Taxonomy" id="623281"/>
    <lineage>
        <taxon>Bacteria</taxon>
        <taxon>Pseudomonadati</taxon>
        <taxon>Bacteroidota</taxon>
        <taxon>Sphingobacteriia</taxon>
        <taxon>Sphingobacteriales</taxon>
        <taxon>Sphingobacteriaceae</taxon>
        <taxon>Parapedobacter</taxon>
    </lineage>
</organism>
<dbReference type="SUPFAM" id="SSF74650">
    <property type="entry name" value="Galactose mutarotase-like"/>
    <property type="match status" value="1"/>
</dbReference>
<dbReference type="PIRSF" id="PIRSF005096">
    <property type="entry name" value="GALM"/>
    <property type="match status" value="1"/>
</dbReference>
<dbReference type="EMBL" id="FOLL01000009">
    <property type="protein sequence ID" value="SFC34255.1"/>
    <property type="molecule type" value="Genomic_DNA"/>
</dbReference>
<dbReference type="PANTHER" id="PTHR10091">
    <property type="entry name" value="ALDOSE-1-EPIMERASE"/>
    <property type="match status" value="1"/>
</dbReference>
<keyword evidence="13 14" id="KW-0119">Carbohydrate metabolism</keyword>
<feature type="active site" description="Proton acceptor" evidence="15">
    <location>
        <position position="321"/>
    </location>
</feature>
<feature type="binding site" evidence="17">
    <location>
        <begin position="182"/>
        <end position="184"/>
    </location>
    <ligand>
        <name>beta-D-galactose</name>
        <dbReference type="ChEBI" id="CHEBI:27667"/>
    </ligand>
</feature>
<dbReference type="Gene3D" id="2.70.98.10">
    <property type="match status" value="1"/>
</dbReference>
<gene>
    <name evidence="18" type="ORF">SAMN05421747_1094</name>
</gene>
<evidence type="ECO:0000256" key="12">
    <source>
        <dbReference type="ARBA" id="ARBA00023235"/>
    </source>
</evidence>
<keyword evidence="12 14" id="KW-0413">Isomerase</keyword>
<proteinExistence type="inferred from homology"/>
<dbReference type="FunFam" id="2.70.98.10:FF:000003">
    <property type="entry name" value="Aldose 1-epimerase"/>
    <property type="match status" value="1"/>
</dbReference>
<name>A0A1I1IDQ6_9SPHI</name>
<dbReference type="GO" id="GO:0005737">
    <property type="term" value="C:cytoplasm"/>
    <property type="evidence" value="ECO:0007669"/>
    <property type="project" value="UniProtKB-SubCell"/>
</dbReference>
<dbReference type="InterPro" id="IPR014718">
    <property type="entry name" value="GH-type_carb-bd"/>
</dbReference>
<dbReference type="NCBIfam" id="NF008277">
    <property type="entry name" value="PRK11055.1"/>
    <property type="match status" value="1"/>
</dbReference>
<evidence type="ECO:0000256" key="2">
    <source>
        <dbReference type="ARBA" id="ARBA00001913"/>
    </source>
</evidence>
<evidence type="ECO:0000256" key="3">
    <source>
        <dbReference type="ARBA" id="ARBA00004496"/>
    </source>
</evidence>
<dbReference type="UniPathway" id="UPA00242"/>
<keyword evidence="10" id="KW-0597">Phosphoprotein</keyword>
<evidence type="ECO:0000256" key="9">
    <source>
        <dbReference type="ARBA" id="ARBA00022490"/>
    </source>
</evidence>
<evidence type="ECO:0000256" key="5">
    <source>
        <dbReference type="ARBA" id="ARBA00006206"/>
    </source>
</evidence>
<comment type="subcellular location">
    <subcellularLocation>
        <location evidence="3">Cytoplasm</location>
    </subcellularLocation>
</comment>
<protein>
    <recommendedName>
        <fullName evidence="8 14">Aldose 1-epimerase</fullName>
        <ecNumber evidence="7 14">5.1.3.3</ecNumber>
    </recommendedName>
</protein>
<dbReference type="RefSeq" id="WP_090973585.1">
    <property type="nucleotide sequence ID" value="NZ_FOLL01000009.1"/>
</dbReference>
<dbReference type="Proteomes" id="UP000199577">
    <property type="component" value="Unassembled WGS sequence"/>
</dbReference>
<evidence type="ECO:0000313" key="19">
    <source>
        <dbReference type="Proteomes" id="UP000199577"/>
    </source>
</evidence>
<dbReference type="GO" id="GO:0004034">
    <property type="term" value="F:aldose 1-epimerase activity"/>
    <property type="evidence" value="ECO:0007669"/>
    <property type="project" value="UniProtKB-EC"/>
</dbReference>
<evidence type="ECO:0000256" key="15">
    <source>
        <dbReference type="PIRSR" id="PIRSR005096-1"/>
    </source>
</evidence>
<dbReference type="CDD" id="cd09019">
    <property type="entry name" value="galactose_mutarotase_like"/>
    <property type="match status" value="1"/>
</dbReference>
<evidence type="ECO:0000256" key="13">
    <source>
        <dbReference type="ARBA" id="ARBA00023277"/>
    </source>
</evidence>
<keyword evidence="9" id="KW-0963">Cytoplasm</keyword>
<keyword evidence="11" id="KW-0106">Calcium</keyword>
<dbReference type="OrthoDB" id="9779408at2"/>
<dbReference type="GO" id="GO:0033499">
    <property type="term" value="P:galactose catabolic process via UDP-galactose, Leloir pathway"/>
    <property type="evidence" value="ECO:0007669"/>
    <property type="project" value="TreeGrafter"/>
</dbReference>
<evidence type="ECO:0000313" key="18">
    <source>
        <dbReference type="EMBL" id="SFC34255.1"/>
    </source>
</evidence>
<comment type="cofactor">
    <cofactor evidence="2">
        <name>Ca(2+)</name>
        <dbReference type="ChEBI" id="CHEBI:29108"/>
    </cofactor>
</comment>
<evidence type="ECO:0000256" key="1">
    <source>
        <dbReference type="ARBA" id="ARBA00001614"/>
    </source>
</evidence>
<feature type="binding site" evidence="17">
    <location>
        <begin position="85"/>
        <end position="86"/>
    </location>
    <ligand>
        <name>beta-D-galactose</name>
        <dbReference type="ChEBI" id="CHEBI:27667"/>
    </ligand>
</feature>
<dbReference type="EC" id="5.1.3.3" evidence="7 14"/>
<dbReference type="PROSITE" id="PS00545">
    <property type="entry name" value="ALDOSE_1_EPIMERASE"/>
    <property type="match status" value="1"/>
</dbReference>
<comment type="pathway">
    <text evidence="4 14">Carbohydrate metabolism; hexose metabolism.</text>
</comment>
<dbReference type="InterPro" id="IPR008183">
    <property type="entry name" value="Aldose_1/G6P_1-epimerase"/>
</dbReference>
<dbReference type="InterPro" id="IPR015443">
    <property type="entry name" value="Aldose_1-epimerase"/>
</dbReference>
<comment type="similarity">
    <text evidence="5 14">Belongs to the aldose epimerase family.</text>
</comment>
<dbReference type="Pfam" id="PF01263">
    <property type="entry name" value="Aldose_epim"/>
    <property type="match status" value="1"/>
</dbReference>
<evidence type="ECO:0000256" key="11">
    <source>
        <dbReference type="ARBA" id="ARBA00022837"/>
    </source>
</evidence>
<evidence type="ECO:0000256" key="17">
    <source>
        <dbReference type="PIRSR" id="PIRSR005096-3"/>
    </source>
</evidence>
<evidence type="ECO:0000256" key="16">
    <source>
        <dbReference type="PIRSR" id="PIRSR005096-2"/>
    </source>
</evidence>
<dbReference type="STRING" id="623281.SAMN05421747_1094"/>
<keyword evidence="19" id="KW-1185">Reference proteome</keyword>
<feature type="active site" description="Proton donor" evidence="15">
    <location>
        <position position="182"/>
    </location>
</feature>
<evidence type="ECO:0000256" key="6">
    <source>
        <dbReference type="ARBA" id="ARBA00011245"/>
    </source>
</evidence>
<accession>A0A1I1IDQ6</accession>
<comment type="subunit">
    <text evidence="6">Monomer.</text>
</comment>
<evidence type="ECO:0000256" key="14">
    <source>
        <dbReference type="PIRNR" id="PIRNR005096"/>
    </source>
</evidence>
<dbReference type="InterPro" id="IPR018052">
    <property type="entry name" value="Ald1_epimerase_CS"/>
</dbReference>
<sequence>MTSYRLPDPKNFEHRISGKNTHLLVLENARGMAVAVSDFGARIVSLFVPDKHGTPTDVVLGFNTIQEYLKAEEQYHGVTVGRFANRIANGRFTIDGETYYIQPNNGPNALHGGAEGFHSRLWDRRVAYRESVDFYYVSADGEEGFPGELATTVKYRLTDDNELVISYRAETDKPTVVNLTNHAYFNLNGEGNGNVLNHLLQVHADNYLPVDKHQIPTGSPMPVAGTPFDFSVAKPIGQDINMPDEQLIGANMGYDHNFVLNHRTLSEKLPVAMAYSPQTGIRLEVLTTEPGLQFYTGNFLTGTDKGKRGIPYGKHDAFCLETQHFPNSPNRMDFPSTVLMPGGVFQSETVYRFSVVK</sequence>